<keyword evidence="2" id="KW-1185">Reference proteome</keyword>
<proteinExistence type="predicted"/>
<accession>A0ACB8UHL9</accession>
<dbReference type="EMBL" id="MU274901">
    <property type="protein sequence ID" value="KAI0093843.1"/>
    <property type="molecule type" value="Genomic_DNA"/>
</dbReference>
<reference evidence="1" key="1">
    <citation type="journal article" date="2021" name="Environ. Microbiol.">
        <title>Gene family expansions and transcriptome signatures uncover fungal adaptations to wood decay.</title>
        <authorList>
            <person name="Hage H."/>
            <person name="Miyauchi S."/>
            <person name="Viragh M."/>
            <person name="Drula E."/>
            <person name="Min B."/>
            <person name="Chaduli D."/>
            <person name="Navarro D."/>
            <person name="Favel A."/>
            <person name="Norest M."/>
            <person name="Lesage-Meessen L."/>
            <person name="Balint B."/>
            <person name="Merenyi Z."/>
            <person name="de Eugenio L."/>
            <person name="Morin E."/>
            <person name="Martinez A.T."/>
            <person name="Baldrian P."/>
            <person name="Stursova M."/>
            <person name="Martinez M.J."/>
            <person name="Novotny C."/>
            <person name="Magnuson J.K."/>
            <person name="Spatafora J.W."/>
            <person name="Maurice S."/>
            <person name="Pangilinan J."/>
            <person name="Andreopoulos W."/>
            <person name="LaButti K."/>
            <person name="Hundley H."/>
            <person name="Na H."/>
            <person name="Kuo A."/>
            <person name="Barry K."/>
            <person name="Lipzen A."/>
            <person name="Henrissat B."/>
            <person name="Riley R."/>
            <person name="Ahrendt S."/>
            <person name="Nagy L.G."/>
            <person name="Grigoriev I.V."/>
            <person name="Martin F."/>
            <person name="Rosso M.N."/>
        </authorList>
    </citation>
    <scope>NUCLEOTIDE SEQUENCE</scope>
    <source>
        <strain evidence="1">CBS 384.51</strain>
    </source>
</reference>
<evidence type="ECO:0000313" key="2">
    <source>
        <dbReference type="Proteomes" id="UP001055072"/>
    </source>
</evidence>
<evidence type="ECO:0000313" key="1">
    <source>
        <dbReference type="EMBL" id="KAI0093843.1"/>
    </source>
</evidence>
<sequence>MARKAAAKRKLSTTAVDGRPEGIKKTKSQEPPPSSKTEPEKTTDNVSDNEAKDTKAVSIQSEERKHADDPQGKATFYLWADALSPWLDDSPEELVFRLKSAVHDAWSHLKEIPEEEREESDLVCEQADRIDQWYVEEVEHDDEVKQGQARKMKELAQKICDDFDAKPSKDKKQESSKDKGAEGDGDKHEPEEKFAEDGWWWQLVLQRTRPADDSPAVEVKLSKVSGRDDGPYGGQWWWTGLCPGDENGALALTLMTDYLAGALA</sequence>
<comment type="caution">
    <text evidence="1">The sequence shown here is derived from an EMBL/GenBank/DDBJ whole genome shotgun (WGS) entry which is preliminary data.</text>
</comment>
<protein>
    <submittedName>
        <fullName evidence="1">Uncharacterized protein</fullName>
    </submittedName>
</protein>
<gene>
    <name evidence="1" type="ORF">BDY19DRAFT_902560</name>
</gene>
<name>A0ACB8UHL9_9APHY</name>
<organism evidence="1 2">
    <name type="scientific">Irpex rosettiformis</name>
    <dbReference type="NCBI Taxonomy" id="378272"/>
    <lineage>
        <taxon>Eukaryota</taxon>
        <taxon>Fungi</taxon>
        <taxon>Dikarya</taxon>
        <taxon>Basidiomycota</taxon>
        <taxon>Agaricomycotina</taxon>
        <taxon>Agaricomycetes</taxon>
        <taxon>Polyporales</taxon>
        <taxon>Irpicaceae</taxon>
        <taxon>Irpex</taxon>
    </lineage>
</organism>
<dbReference type="Proteomes" id="UP001055072">
    <property type="component" value="Unassembled WGS sequence"/>
</dbReference>